<keyword evidence="2" id="KW-0238">DNA-binding</keyword>
<evidence type="ECO:0000256" key="4">
    <source>
        <dbReference type="SAM" id="MobiDB-lite"/>
    </source>
</evidence>
<dbReference type="InterPro" id="IPR011711">
    <property type="entry name" value="GntR_C"/>
</dbReference>
<dbReference type="Pfam" id="PF07729">
    <property type="entry name" value="FCD"/>
    <property type="match status" value="1"/>
</dbReference>
<dbReference type="Gene3D" id="1.10.10.10">
    <property type="entry name" value="Winged helix-like DNA-binding domain superfamily/Winged helix DNA-binding domain"/>
    <property type="match status" value="1"/>
</dbReference>
<dbReference type="CDD" id="cd07377">
    <property type="entry name" value="WHTH_GntR"/>
    <property type="match status" value="1"/>
</dbReference>
<dbReference type="PANTHER" id="PTHR43537:SF24">
    <property type="entry name" value="GLUCONATE OPERON TRANSCRIPTIONAL REPRESSOR"/>
    <property type="match status" value="1"/>
</dbReference>
<dbReference type="EMBL" id="AP027732">
    <property type="protein sequence ID" value="BDZ50242.1"/>
    <property type="molecule type" value="Genomic_DNA"/>
</dbReference>
<dbReference type="Pfam" id="PF00392">
    <property type="entry name" value="GntR"/>
    <property type="match status" value="1"/>
</dbReference>
<proteinExistence type="predicted"/>
<feature type="region of interest" description="Disordered" evidence="4">
    <location>
        <begin position="195"/>
        <end position="236"/>
    </location>
</feature>
<sequence length="236" mass="26261">MALPDQITFASSPALSRNVVDALRAMIASGAVGEGEHLKESELADALGVSRGPIREAFQQLENEGFIELRRHRGAFVTTLRRRDIEEVYSLRIALEQLAMERAATRITPAILARMNEVLDAMQHVSPDAPASEAVALDLDFHDLVYEAADHDRLMRSWRYIRSQVSFFLQVRNRSHPDFVSVGYAEHRQIRDVLVAGDPGRRPTRSSTTSGDALPAPRRSRERPGLIAASGRRDPA</sequence>
<dbReference type="Gene3D" id="1.20.120.530">
    <property type="entry name" value="GntR ligand-binding domain-like"/>
    <property type="match status" value="1"/>
</dbReference>
<gene>
    <name evidence="6" type="ORF">GCM10025867_24830</name>
</gene>
<protein>
    <submittedName>
        <fullName evidence="6">GntR family transcriptional regulator</fullName>
    </submittedName>
</protein>
<keyword evidence="1" id="KW-0805">Transcription regulation</keyword>
<dbReference type="InterPro" id="IPR036390">
    <property type="entry name" value="WH_DNA-bd_sf"/>
</dbReference>
<evidence type="ECO:0000256" key="1">
    <source>
        <dbReference type="ARBA" id="ARBA00023015"/>
    </source>
</evidence>
<dbReference type="SMART" id="SM00345">
    <property type="entry name" value="HTH_GNTR"/>
    <property type="match status" value="1"/>
</dbReference>
<organism evidence="6 7">
    <name type="scientific">Frondihabitans sucicola</name>
    <dbReference type="NCBI Taxonomy" id="1268041"/>
    <lineage>
        <taxon>Bacteria</taxon>
        <taxon>Bacillati</taxon>
        <taxon>Actinomycetota</taxon>
        <taxon>Actinomycetes</taxon>
        <taxon>Micrococcales</taxon>
        <taxon>Microbacteriaceae</taxon>
        <taxon>Frondihabitans</taxon>
    </lineage>
</organism>
<reference evidence="7" key="1">
    <citation type="journal article" date="2019" name="Int. J. Syst. Evol. Microbiol.">
        <title>The Global Catalogue of Microorganisms (GCM) 10K type strain sequencing project: providing services to taxonomists for standard genome sequencing and annotation.</title>
        <authorList>
            <consortium name="The Broad Institute Genomics Platform"/>
            <consortium name="The Broad Institute Genome Sequencing Center for Infectious Disease"/>
            <person name="Wu L."/>
            <person name="Ma J."/>
        </authorList>
    </citation>
    <scope>NUCLEOTIDE SEQUENCE [LARGE SCALE GENOMIC DNA]</scope>
    <source>
        <strain evidence="7">NBRC 108728</strain>
    </source>
</reference>
<evidence type="ECO:0000313" key="6">
    <source>
        <dbReference type="EMBL" id="BDZ50242.1"/>
    </source>
</evidence>
<dbReference type="PROSITE" id="PS50949">
    <property type="entry name" value="HTH_GNTR"/>
    <property type="match status" value="1"/>
</dbReference>
<name>A0ABM8GP67_9MICO</name>
<dbReference type="PRINTS" id="PR00035">
    <property type="entry name" value="HTHGNTR"/>
</dbReference>
<evidence type="ECO:0000256" key="3">
    <source>
        <dbReference type="ARBA" id="ARBA00023163"/>
    </source>
</evidence>
<accession>A0ABM8GP67</accession>
<dbReference type="RefSeq" id="WP_286343312.1">
    <property type="nucleotide sequence ID" value="NZ_AP027732.1"/>
</dbReference>
<keyword evidence="3" id="KW-0804">Transcription</keyword>
<dbReference type="SUPFAM" id="SSF46785">
    <property type="entry name" value="Winged helix' DNA-binding domain"/>
    <property type="match status" value="1"/>
</dbReference>
<dbReference type="SMART" id="SM00895">
    <property type="entry name" value="FCD"/>
    <property type="match status" value="1"/>
</dbReference>
<dbReference type="PANTHER" id="PTHR43537">
    <property type="entry name" value="TRANSCRIPTIONAL REGULATOR, GNTR FAMILY"/>
    <property type="match status" value="1"/>
</dbReference>
<dbReference type="InterPro" id="IPR008920">
    <property type="entry name" value="TF_FadR/GntR_C"/>
</dbReference>
<dbReference type="SUPFAM" id="SSF48008">
    <property type="entry name" value="GntR ligand-binding domain-like"/>
    <property type="match status" value="1"/>
</dbReference>
<keyword evidence="7" id="KW-1185">Reference proteome</keyword>
<dbReference type="InterPro" id="IPR000524">
    <property type="entry name" value="Tscrpt_reg_HTH_GntR"/>
</dbReference>
<evidence type="ECO:0000313" key="7">
    <source>
        <dbReference type="Proteomes" id="UP001321486"/>
    </source>
</evidence>
<evidence type="ECO:0000259" key="5">
    <source>
        <dbReference type="PROSITE" id="PS50949"/>
    </source>
</evidence>
<feature type="domain" description="HTH gntR-type" evidence="5">
    <location>
        <begin position="13"/>
        <end position="80"/>
    </location>
</feature>
<evidence type="ECO:0000256" key="2">
    <source>
        <dbReference type="ARBA" id="ARBA00023125"/>
    </source>
</evidence>
<dbReference type="InterPro" id="IPR036388">
    <property type="entry name" value="WH-like_DNA-bd_sf"/>
</dbReference>
<dbReference type="Proteomes" id="UP001321486">
    <property type="component" value="Chromosome"/>
</dbReference>